<gene>
    <name evidence="2" type="ORF">ACFP90_06905</name>
</gene>
<sequence>MTKAQHEAALTRITTLEQGGGGGGGGSVGSLTGTPTDMPNVASGNGATAGGIGAEAQGDGAFAHGRVAGAYNNYTAAFGDTSQAFAPNSVALAGGTTDGAGSLALGGHSLFAGGIAQGVPVEGGRGASQIERVVLAGQALGQGNTFELLPGTGQLPPDMQPTPNRWFYAEGVLTCTDSGGAYHVQHVRFAYAHDALIGMAELDGFTAGFKTVFQVGARVWTAAVDLVPAIVSHRLRVQVTTPPDASGQSRALLVMNLYARRRS</sequence>
<accession>A0ABW1ZGV8</accession>
<feature type="region of interest" description="Disordered" evidence="1">
    <location>
        <begin position="1"/>
        <end position="34"/>
    </location>
</feature>
<name>A0ABW1ZGV8_9DEIO</name>
<dbReference type="RefSeq" id="WP_380054981.1">
    <property type="nucleotide sequence ID" value="NZ_JBHSWB010000001.1"/>
</dbReference>
<dbReference type="SUPFAM" id="SSF101967">
    <property type="entry name" value="Adhesin YadA, collagen-binding domain"/>
    <property type="match status" value="1"/>
</dbReference>
<dbReference type="EMBL" id="JBHSWB010000001">
    <property type="protein sequence ID" value="MFC6660114.1"/>
    <property type="molecule type" value="Genomic_DNA"/>
</dbReference>
<protein>
    <submittedName>
        <fullName evidence="2">Uncharacterized protein</fullName>
    </submittedName>
</protein>
<dbReference type="InterPro" id="IPR011049">
    <property type="entry name" value="Serralysin-like_metalloprot_C"/>
</dbReference>
<dbReference type="Gene3D" id="2.150.10.10">
    <property type="entry name" value="Serralysin-like metalloprotease, C-terminal"/>
    <property type="match status" value="1"/>
</dbReference>
<reference evidence="3" key="1">
    <citation type="journal article" date="2019" name="Int. J. Syst. Evol. Microbiol.">
        <title>The Global Catalogue of Microorganisms (GCM) 10K type strain sequencing project: providing services to taxonomists for standard genome sequencing and annotation.</title>
        <authorList>
            <consortium name="The Broad Institute Genomics Platform"/>
            <consortium name="The Broad Institute Genome Sequencing Center for Infectious Disease"/>
            <person name="Wu L."/>
            <person name="Ma J."/>
        </authorList>
    </citation>
    <scope>NUCLEOTIDE SEQUENCE [LARGE SCALE GENOMIC DNA]</scope>
    <source>
        <strain evidence="3">CCUG 63830</strain>
    </source>
</reference>
<evidence type="ECO:0000256" key="1">
    <source>
        <dbReference type="SAM" id="MobiDB-lite"/>
    </source>
</evidence>
<keyword evidence="3" id="KW-1185">Reference proteome</keyword>
<evidence type="ECO:0000313" key="3">
    <source>
        <dbReference type="Proteomes" id="UP001596317"/>
    </source>
</evidence>
<comment type="caution">
    <text evidence="2">The sequence shown here is derived from an EMBL/GenBank/DDBJ whole genome shotgun (WGS) entry which is preliminary data.</text>
</comment>
<dbReference type="Proteomes" id="UP001596317">
    <property type="component" value="Unassembled WGS sequence"/>
</dbReference>
<proteinExistence type="predicted"/>
<organism evidence="2 3">
    <name type="scientific">Deinococcus multiflagellatus</name>
    <dbReference type="NCBI Taxonomy" id="1656887"/>
    <lineage>
        <taxon>Bacteria</taxon>
        <taxon>Thermotogati</taxon>
        <taxon>Deinococcota</taxon>
        <taxon>Deinococci</taxon>
        <taxon>Deinococcales</taxon>
        <taxon>Deinococcaceae</taxon>
        <taxon>Deinococcus</taxon>
    </lineage>
</organism>
<evidence type="ECO:0000313" key="2">
    <source>
        <dbReference type="EMBL" id="MFC6660114.1"/>
    </source>
</evidence>
<feature type="compositionally biased region" description="Gly residues" evidence="1">
    <location>
        <begin position="18"/>
        <end position="28"/>
    </location>
</feature>